<keyword evidence="2" id="KW-0378">Hydrolase</keyword>
<feature type="domain" description="Peptidase S1" evidence="7">
    <location>
        <begin position="11"/>
        <end position="278"/>
    </location>
</feature>
<dbReference type="InterPro" id="IPR043504">
    <property type="entry name" value="Peptidase_S1_PA_chymotrypsin"/>
</dbReference>
<name>A0A8I6RYW1_CIMLE</name>
<keyword evidence="5" id="KW-0812">Transmembrane</keyword>
<evidence type="ECO:0000313" key="8">
    <source>
        <dbReference type="EnsemblMetazoa" id="XP_014252605.1"/>
    </source>
</evidence>
<evidence type="ECO:0000256" key="2">
    <source>
        <dbReference type="ARBA" id="ARBA00022801"/>
    </source>
</evidence>
<proteinExistence type="predicted"/>
<dbReference type="Pfam" id="PF00089">
    <property type="entry name" value="Trypsin"/>
    <property type="match status" value="1"/>
</dbReference>
<evidence type="ECO:0000256" key="4">
    <source>
        <dbReference type="ARBA" id="ARBA00023157"/>
    </source>
</evidence>
<keyword evidence="5" id="KW-1133">Transmembrane helix</keyword>
<accession>A0A8I6RYW1</accession>
<evidence type="ECO:0000259" key="7">
    <source>
        <dbReference type="PROSITE" id="PS50240"/>
    </source>
</evidence>
<dbReference type="AlphaFoldDB" id="A0A8I6RYW1"/>
<dbReference type="PANTHER" id="PTHR24276">
    <property type="entry name" value="POLYSERASE-RELATED"/>
    <property type="match status" value="1"/>
</dbReference>
<dbReference type="PROSITE" id="PS50240">
    <property type="entry name" value="TRYPSIN_DOM"/>
    <property type="match status" value="1"/>
</dbReference>
<dbReference type="Gene3D" id="2.40.10.10">
    <property type="entry name" value="Trypsin-like serine proteases"/>
    <property type="match status" value="1"/>
</dbReference>
<dbReference type="Proteomes" id="UP000494040">
    <property type="component" value="Unassembled WGS sequence"/>
</dbReference>
<sequence>MTEKLLAILLVVSGIRTVVCQEESLNDYEYEIGEYQYIVSFQKSGKHFCSGSIVTSTRIFTSCNCVAQWSNNLKRAVAINTESINIIAGSKYLNPSGVKHQMRTVAQFQMHPQCSKLSESTWTSNLAFAIPSHPFGFNEYVSAVPIFSHETKVLLTALSELINVQGCITVGWSWAESNRTELTLFQVNIMKYKDCINISCDKDAELCLPNGLEYVCGKEKNKSDEICTGDLGSPLICYGYLWGVEGYRPNCGSGRPSLYSVILANMGFFKSALNRAAVTYICALAMMVNVCLLYLR</sequence>
<dbReference type="SMART" id="SM00020">
    <property type="entry name" value="Tryp_SPc"/>
    <property type="match status" value="1"/>
</dbReference>
<dbReference type="GO" id="GO:0006508">
    <property type="term" value="P:proteolysis"/>
    <property type="evidence" value="ECO:0007669"/>
    <property type="project" value="UniProtKB-KW"/>
</dbReference>
<dbReference type="EnsemblMetazoa" id="XM_014397119.2">
    <property type="protein sequence ID" value="XP_014252605.1"/>
    <property type="gene ID" value="LOC106668412"/>
</dbReference>
<reference evidence="8" key="1">
    <citation type="submission" date="2022-01" db="UniProtKB">
        <authorList>
            <consortium name="EnsemblMetazoa"/>
        </authorList>
    </citation>
    <scope>IDENTIFICATION</scope>
</reference>
<feature type="chain" id="PRO_5035200422" description="Peptidase S1 domain-containing protein" evidence="6">
    <location>
        <begin position="21"/>
        <end position="296"/>
    </location>
</feature>
<feature type="signal peptide" evidence="6">
    <location>
        <begin position="1"/>
        <end position="20"/>
    </location>
</feature>
<keyword evidence="3" id="KW-0720">Serine protease</keyword>
<protein>
    <recommendedName>
        <fullName evidence="7">Peptidase S1 domain-containing protein</fullName>
    </recommendedName>
</protein>
<keyword evidence="4" id="KW-1015">Disulfide bond</keyword>
<keyword evidence="1" id="KW-0645">Protease</keyword>
<dbReference type="InterPro" id="IPR001254">
    <property type="entry name" value="Trypsin_dom"/>
</dbReference>
<dbReference type="OrthoDB" id="8189841at2759"/>
<dbReference type="InterPro" id="IPR009003">
    <property type="entry name" value="Peptidase_S1_PA"/>
</dbReference>
<evidence type="ECO:0000256" key="1">
    <source>
        <dbReference type="ARBA" id="ARBA00022670"/>
    </source>
</evidence>
<dbReference type="SUPFAM" id="SSF50494">
    <property type="entry name" value="Trypsin-like serine proteases"/>
    <property type="match status" value="1"/>
</dbReference>
<feature type="transmembrane region" description="Helical" evidence="5">
    <location>
        <begin position="277"/>
        <end position="295"/>
    </location>
</feature>
<dbReference type="InterPro" id="IPR050430">
    <property type="entry name" value="Peptidase_S1"/>
</dbReference>
<evidence type="ECO:0000256" key="6">
    <source>
        <dbReference type="SAM" id="SignalP"/>
    </source>
</evidence>
<dbReference type="GeneID" id="106668412"/>
<evidence type="ECO:0000313" key="9">
    <source>
        <dbReference type="Proteomes" id="UP000494040"/>
    </source>
</evidence>
<evidence type="ECO:0000256" key="3">
    <source>
        <dbReference type="ARBA" id="ARBA00022825"/>
    </source>
</evidence>
<keyword evidence="5" id="KW-0472">Membrane</keyword>
<evidence type="ECO:0000256" key="5">
    <source>
        <dbReference type="SAM" id="Phobius"/>
    </source>
</evidence>
<dbReference type="RefSeq" id="XP_014252605.1">
    <property type="nucleotide sequence ID" value="XM_014397119.2"/>
</dbReference>
<dbReference type="KEGG" id="clec:106668412"/>
<dbReference type="GO" id="GO:0004252">
    <property type="term" value="F:serine-type endopeptidase activity"/>
    <property type="evidence" value="ECO:0007669"/>
    <property type="project" value="InterPro"/>
</dbReference>
<organism evidence="8 9">
    <name type="scientific">Cimex lectularius</name>
    <name type="common">Bed bug</name>
    <name type="synonym">Acanthia lectularia</name>
    <dbReference type="NCBI Taxonomy" id="79782"/>
    <lineage>
        <taxon>Eukaryota</taxon>
        <taxon>Metazoa</taxon>
        <taxon>Ecdysozoa</taxon>
        <taxon>Arthropoda</taxon>
        <taxon>Hexapoda</taxon>
        <taxon>Insecta</taxon>
        <taxon>Pterygota</taxon>
        <taxon>Neoptera</taxon>
        <taxon>Paraneoptera</taxon>
        <taxon>Hemiptera</taxon>
        <taxon>Heteroptera</taxon>
        <taxon>Panheteroptera</taxon>
        <taxon>Cimicomorpha</taxon>
        <taxon>Cimicidae</taxon>
        <taxon>Cimex</taxon>
    </lineage>
</organism>
<keyword evidence="6" id="KW-0732">Signal</keyword>
<keyword evidence="9" id="KW-1185">Reference proteome</keyword>
<dbReference type="PANTHER" id="PTHR24276:SF96">
    <property type="entry name" value="PEPTIDASE S1 DOMAIN-CONTAINING PROTEIN"/>
    <property type="match status" value="1"/>
</dbReference>